<dbReference type="InterPro" id="IPR050091">
    <property type="entry name" value="PKS_NRPS_Biosynth_Enz"/>
</dbReference>
<feature type="domain" description="Ketosynthase family 3 (KS3)" evidence="6">
    <location>
        <begin position="117"/>
        <end position="521"/>
    </location>
</feature>
<dbReference type="InterPro" id="IPR009081">
    <property type="entry name" value="PP-bd_ACP"/>
</dbReference>
<evidence type="ECO:0000256" key="3">
    <source>
        <dbReference type="ARBA" id="ARBA00022679"/>
    </source>
</evidence>
<evidence type="ECO:0000313" key="7">
    <source>
        <dbReference type="EMBL" id="CAK9104018.1"/>
    </source>
</evidence>
<evidence type="ECO:0000313" key="8">
    <source>
        <dbReference type="Proteomes" id="UP001642464"/>
    </source>
</evidence>
<evidence type="ECO:0000259" key="5">
    <source>
        <dbReference type="PROSITE" id="PS50075"/>
    </source>
</evidence>
<sequence length="1410" mass="152801">MPSVNELAKTVNLATALQLLGLAEATFATLFAAICGPLSPPSLQVFGLLSAEAVQRALSSIQGSKERRSLALLWRGARRGQGLPDQELLVESEPPEPPVRPKLRLSAYKVPKASRNSPHLTQSGDEPLLVKGASYSHGLDGLRAVFSAGTNLSAPVPKSRWDHEQYYDPDGRSGIYAKHAACIGLPQPIDAAFFGLEEEEASHMDPMQRSCLLEGFAAVRSAKMTRKGLLNSCCGVYVGSMNFDHAMSEAGLYDRGNVAMLSSRISHVLGLRGPSLFMDTGCSSSLVAADLAANHLRRGRASLTLALGVNHLLSPLMFHGRCAINLLSRVGHSAPFNATADGYVVGEGCGAIVLGRSGTPMAIYRGSHVMEDGRSAQLTAPSGPAQQELLRETWRRCRIASSELVASECQANGSLLGDPIEMGAIEKVHGPRPDPFILMSGKCNKGHGEGVAGITTLLKILFLQDRHVPPLVHFNRLNAHIDSGQMPMLFCGELTASPRTVKACGSSFGFGGVNAHVLLEGIEVATRIDAAPQAPTVAPPVRPSPSSIGTSRPKIPVAEAKLLLRKMVASLTEEEEAPQMDVPLVETGLDSLAAVQLRNNLQQETALSLPSTLMFDYPTMQAMAEFISESAGSQVQLTTAIATAPAAPASTGSVSSESPASPGAALTMADVTRVIAGGVREALGEEPPVDTPLTEVGLDSLAAANLRNQLQSSFAVKLPGTLLFEHPSISEVSAFVSEAIAQKYFSPVELGDERYTNKLYFQTEIYHRTWPTLMADRMSHQIEKLKHCEMGIVAFDDEFRKTHREAVIGHCKMALAYLDAREARIAMKLCEQCMPATKSSEPRLQTDPNAEFDFLRIIALSVLACAARRVKFFQKAIDALAEAKSLCLAGGDSIQQHPLLIALTLLNLSAVLGDIDHDEHGLRWGLEALAMMYNLFSTLELPEMVQAYYLSLACHNAALLNVKLGRWGDAQELVDEGIEFTKILGENDDNLRSKLITIGAQAKHVPEVFLAEAVNALNGWSEERGVWNLSFWDFSLFEMKEVIRVLQSTLTLNKIIIDQKDDDRRYESSVENIHLSDLMKAVVGCHCLEIITIAGIDFYPRKVWRRVKKRGFLETRWYASALNFAEVLGGAQTPETGNYDGLLLELNHFMKKVAIALLVVANETEGINLSNNGINLTSISMLVNALSDAERLPRTRPCRQLILRSNDIGVAAAQELAKIWDAAEPPVEEEVSSGSDEFADEDEEFDPTLEPPERDDLMGVTSLDVSHNTAIGDEGFQAIVHGISRYNCFKVLTANAISLTAGGCLMEGLEQTRLDTLSLNQNNLGCEGVTKLCEVLARCARLRVLELEGCGIQQEGAKALRELLRSHLKLQEISVAHNKLCDAGAIEFCSGVAESSLKSVNLEPKQTEIR</sequence>
<feature type="region of interest" description="Disordered" evidence="4">
    <location>
        <begin position="1225"/>
        <end position="1257"/>
    </location>
</feature>
<dbReference type="Gene3D" id="3.80.10.10">
    <property type="entry name" value="Ribonuclease Inhibitor"/>
    <property type="match status" value="1"/>
</dbReference>
<dbReference type="PROSITE" id="PS52004">
    <property type="entry name" value="KS3_2"/>
    <property type="match status" value="1"/>
</dbReference>
<dbReference type="SMART" id="SM00825">
    <property type="entry name" value="PKS_KS"/>
    <property type="match status" value="1"/>
</dbReference>
<dbReference type="Proteomes" id="UP001642464">
    <property type="component" value="Unassembled WGS sequence"/>
</dbReference>
<dbReference type="InterPro" id="IPR036736">
    <property type="entry name" value="ACP-like_sf"/>
</dbReference>
<dbReference type="SUPFAM" id="SSF47336">
    <property type="entry name" value="ACP-like"/>
    <property type="match status" value="2"/>
</dbReference>
<dbReference type="Pfam" id="PF02801">
    <property type="entry name" value="Ketoacyl-synt_C"/>
    <property type="match status" value="1"/>
</dbReference>
<dbReference type="Gene3D" id="3.40.47.10">
    <property type="match status" value="1"/>
</dbReference>
<dbReference type="Pfam" id="PF00109">
    <property type="entry name" value="ketoacyl-synt"/>
    <property type="match status" value="1"/>
</dbReference>
<dbReference type="SMART" id="SM00368">
    <property type="entry name" value="LRR_RI"/>
    <property type="match status" value="5"/>
</dbReference>
<dbReference type="InterPro" id="IPR014030">
    <property type="entry name" value="Ketoacyl_synth_N"/>
</dbReference>
<dbReference type="Pfam" id="PF00550">
    <property type="entry name" value="PP-binding"/>
    <property type="match status" value="2"/>
</dbReference>
<dbReference type="InterPro" id="IPR001611">
    <property type="entry name" value="Leu-rich_rpt"/>
</dbReference>
<dbReference type="InterPro" id="IPR016039">
    <property type="entry name" value="Thiolase-like"/>
</dbReference>
<feature type="domain" description="Carrier" evidence="5">
    <location>
        <begin position="665"/>
        <end position="740"/>
    </location>
</feature>
<evidence type="ECO:0008006" key="9">
    <source>
        <dbReference type="Google" id="ProtNLM"/>
    </source>
</evidence>
<dbReference type="SUPFAM" id="SSF53901">
    <property type="entry name" value="Thiolase-like"/>
    <property type="match status" value="1"/>
</dbReference>
<evidence type="ECO:0000256" key="1">
    <source>
        <dbReference type="ARBA" id="ARBA00022450"/>
    </source>
</evidence>
<comment type="caution">
    <text evidence="7">The sequence shown here is derived from an EMBL/GenBank/DDBJ whole genome shotgun (WGS) entry which is preliminary data.</text>
</comment>
<keyword evidence="2" id="KW-0597">Phosphoprotein</keyword>
<dbReference type="CDD" id="cd00833">
    <property type="entry name" value="PKS"/>
    <property type="match status" value="1"/>
</dbReference>
<proteinExistence type="predicted"/>
<reference evidence="7 8" key="1">
    <citation type="submission" date="2024-02" db="EMBL/GenBank/DDBJ databases">
        <authorList>
            <person name="Chen Y."/>
            <person name="Shah S."/>
            <person name="Dougan E. K."/>
            <person name="Thang M."/>
            <person name="Chan C."/>
        </authorList>
    </citation>
    <scope>NUCLEOTIDE SEQUENCE [LARGE SCALE GENOMIC DNA]</scope>
</reference>
<dbReference type="PROSITE" id="PS50075">
    <property type="entry name" value="CARRIER"/>
    <property type="match status" value="2"/>
</dbReference>
<dbReference type="InterPro" id="IPR020841">
    <property type="entry name" value="PKS_Beta-ketoAc_synthase_dom"/>
</dbReference>
<evidence type="ECO:0000256" key="2">
    <source>
        <dbReference type="ARBA" id="ARBA00022553"/>
    </source>
</evidence>
<keyword evidence="3" id="KW-0808">Transferase</keyword>
<dbReference type="InterPro" id="IPR014031">
    <property type="entry name" value="Ketoacyl_synth_C"/>
</dbReference>
<dbReference type="EMBL" id="CAXAMM010042295">
    <property type="protein sequence ID" value="CAK9104018.1"/>
    <property type="molecule type" value="Genomic_DNA"/>
</dbReference>
<evidence type="ECO:0000256" key="4">
    <source>
        <dbReference type="SAM" id="MobiDB-lite"/>
    </source>
</evidence>
<protein>
    <recommendedName>
        <fullName evidence="9">Type I polyketide synthase</fullName>
    </recommendedName>
</protein>
<feature type="compositionally biased region" description="Acidic residues" evidence="4">
    <location>
        <begin position="1226"/>
        <end position="1247"/>
    </location>
</feature>
<dbReference type="InterPro" id="IPR032675">
    <property type="entry name" value="LRR_dom_sf"/>
</dbReference>
<dbReference type="PANTHER" id="PTHR43775:SF37">
    <property type="entry name" value="SI:DKEY-61P9.11"/>
    <property type="match status" value="1"/>
</dbReference>
<keyword evidence="1" id="KW-0596">Phosphopantetheine</keyword>
<accession>A0ABP0RWM8</accession>
<dbReference type="InterPro" id="IPR006162">
    <property type="entry name" value="Ppantetheine_attach_site"/>
</dbReference>
<dbReference type="PROSITE" id="PS00012">
    <property type="entry name" value="PHOSPHOPANTETHEINE"/>
    <property type="match status" value="2"/>
</dbReference>
<name>A0ABP0RWM8_9DINO</name>
<evidence type="ECO:0000259" key="6">
    <source>
        <dbReference type="PROSITE" id="PS52004"/>
    </source>
</evidence>
<dbReference type="SUPFAM" id="SSF52047">
    <property type="entry name" value="RNI-like"/>
    <property type="match status" value="1"/>
</dbReference>
<dbReference type="Gene3D" id="1.10.1200.10">
    <property type="entry name" value="ACP-like"/>
    <property type="match status" value="2"/>
</dbReference>
<dbReference type="PANTHER" id="PTHR43775">
    <property type="entry name" value="FATTY ACID SYNTHASE"/>
    <property type="match status" value="1"/>
</dbReference>
<dbReference type="InterPro" id="IPR020806">
    <property type="entry name" value="PKS_PP-bd"/>
</dbReference>
<dbReference type="SMART" id="SM00823">
    <property type="entry name" value="PKS_PP"/>
    <property type="match status" value="2"/>
</dbReference>
<feature type="domain" description="Carrier" evidence="5">
    <location>
        <begin position="555"/>
        <end position="631"/>
    </location>
</feature>
<organism evidence="7 8">
    <name type="scientific">Durusdinium trenchii</name>
    <dbReference type="NCBI Taxonomy" id="1381693"/>
    <lineage>
        <taxon>Eukaryota</taxon>
        <taxon>Sar</taxon>
        <taxon>Alveolata</taxon>
        <taxon>Dinophyceae</taxon>
        <taxon>Suessiales</taxon>
        <taxon>Symbiodiniaceae</taxon>
        <taxon>Durusdinium</taxon>
    </lineage>
</organism>
<gene>
    <name evidence="7" type="ORF">SCF082_LOCUS48564</name>
</gene>
<dbReference type="Pfam" id="PF13516">
    <property type="entry name" value="LRR_6"/>
    <property type="match status" value="2"/>
</dbReference>
<keyword evidence="8" id="KW-1185">Reference proteome</keyword>